<dbReference type="InParanoid" id="A0A2K3D4N9"/>
<comment type="similarity">
    <text evidence="1">Belongs to the peptidase M43B family.</text>
</comment>
<dbReference type="AlphaFoldDB" id="A0A2K3D4N9"/>
<accession>A0A2K3D4N9</accession>
<keyword evidence="13" id="KW-1185">Reference proteome</keyword>
<protein>
    <recommendedName>
        <fullName evidence="11">Peptidase M43 pregnancy-associated plasma-A domain-containing protein</fullName>
    </recommendedName>
</protein>
<dbReference type="PANTHER" id="PTHR47466:SF1">
    <property type="entry name" value="METALLOPROTEASE MEP1 (AFU_ORTHOLOGUE AFUA_1G07730)-RELATED"/>
    <property type="match status" value="1"/>
</dbReference>
<dbReference type="PANTHER" id="PTHR47466">
    <property type="match status" value="1"/>
</dbReference>
<evidence type="ECO:0000256" key="5">
    <source>
        <dbReference type="ARBA" id="ARBA00022801"/>
    </source>
</evidence>
<evidence type="ECO:0000256" key="3">
    <source>
        <dbReference type="ARBA" id="ARBA00022723"/>
    </source>
</evidence>
<dbReference type="SUPFAM" id="SSF55486">
    <property type="entry name" value="Metalloproteases ('zincins'), catalytic domain"/>
    <property type="match status" value="1"/>
</dbReference>
<keyword evidence="10" id="KW-0472">Membrane</keyword>
<organism evidence="12 13">
    <name type="scientific">Chlamydomonas reinhardtii</name>
    <name type="common">Chlamydomonas smithii</name>
    <dbReference type="NCBI Taxonomy" id="3055"/>
    <lineage>
        <taxon>Eukaryota</taxon>
        <taxon>Viridiplantae</taxon>
        <taxon>Chlorophyta</taxon>
        <taxon>core chlorophytes</taxon>
        <taxon>Chlorophyceae</taxon>
        <taxon>CS clade</taxon>
        <taxon>Chlamydomonadales</taxon>
        <taxon>Chlamydomonadaceae</taxon>
        <taxon>Chlamydomonas</taxon>
    </lineage>
</organism>
<dbReference type="KEGG" id="cre:CHLRE_12g529250v5"/>
<keyword evidence="2" id="KW-0645">Protease</keyword>
<keyword evidence="10" id="KW-0812">Transmembrane</keyword>
<evidence type="ECO:0000256" key="9">
    <source>
        <dbReference type="SAM" id="MobiDB-lite"/>
    </source>
</evidence>
<feature type="region of interest" description="Disordered" evidence="9">
    <location>
        <begin position="833"/>
        <end position="859"/>
    </location>
</feature>
<evidence type="ECO:0000256" key="8">
    <source>
        <dbReference type="ARBA" id="ARBA00023157"/>
    </source>
</evidence>
<dbReference type="InterPro" id="IPR008754">
    <property type="entry name" value="Peptidase_M43"/>
</dbReference>
<feature type="transmembrane region" description="Helical" evidence="10">
    <location>
        <begin position="35"/>
        <end position="59"/>
    </location>
</feature>
<dbReference type="PaxDb" id="3055-EDP00548"/>
<evidence type="ECO:0000256" key="4">
    <source>
        <dbReference type="ARBA" id="ARBA00022729"/>
    </source>
</evidence>
<keyword evidence="3" id="KW-0479">Metal-binding</keyword>
<feature type="compositionally biased region" description="Pro residues" evidence="9">
    <location>
        <begin position="835"/>
        <end position="858"/>
    </location>
</feature>
<proteinExistence type="inferred from homology"/>
<evidence type="ECO:0000256" key="6">
    <source>
        <dbReference type="ARBA" id="ARBA00022833"/>
    </source>
</evidence>
<name>A0A2K3D4N9_CHLRE</name>
<dbReference type="ExpressionAtlas" id="A0A2K3D4N9">
    <property type="expression patterns" value="baseline and differential"/>
</dbReference>
<keyword evidence="10" id="KW-1133">Transmembrane helix</keyword>
<dbReference type="RefSeq" id="XP_042918628.1">
    <property type="nucleotide sequence ID" value="XM_043068533.1"/>
</dbReference>
<dbReference type="GO" id="GO:0008237">
    <property type="term" value="F:metallopeptidase activity"/>
    <property type="evidence" value="ECO:0007669"/>
    <property type="project" value="UniProtKB-KW"/>
</dbReference>
<dbReference type="GeneID" id="5722428"/>
<evidence type="ECO:0000256" key="2">
    <source>
        <dbReference type="ARBA" id="ARBA00022670"/>
    </source>
</evidence>
<evidence type="ECO:0000256" key="1">
    <source>
        <dbReference type="ARBA" id="ARBA00008721"/>
    </source>
</evidence>
<feature type="domain" description="Peptidase M43 pregnancy-associated plasma-A" evidence="11">
    <location>
        <begin position="571"/>
        <end position="615"/>
    </location>
</feature>
<evidence type="ECO:0000259" key="11">
    <source>
        <dbReference type="Pfam" id="PF05572"/>
    </source>
</evidence>
<evidence type="ECO:0000313" key="12">
    <source>
        <dbReference type="EMBL" id="PNW75500.1"/>
    </source>
</evidence>
<dbReference type="GO" id="GO:0046872">
    <property type="term" value="F:metal ion binding"/>
    <property type="evidence" value="ECO:0007669"/>
    <property type="project" value="UniProtKB-KW"/>
</dbReference>
<reference evidence="12 13" key="1">
    <citation type="journal article" date="2007" name="Science">
        <title>The Chlamydomonas genome reveals the evolution of key animal and plant functions.</title>
        <authorList>
            <person name="Merchant S.S."/>
            <person name="Prochnik S.E."/>
            <person name="Vallon O."/>
            <person name="Harris E.H."/>
            <person name="Karpowicz S.J."/>
            <person name="Witman G.B."/>
            <person name="Terry A."/>
            <person name="Salamov A."/>
            <person name="Fritz-Laylin L.K."/>
            <person name="Marechal-Drouard L."/>
            <person name="Marshall W.F."/>
            <person name="Qu L.H."/>
            <person name="Nelson D.R."/>
            <person name="Sanderfoot A.A."/>
            <person name="Spalding M.H."/>
            <person name="Kapitonov V.V."/>
            <person name="Ren Q."/>
            <person name="Ferris P."/>
            <person name="Lindquist E."/>
            <person name="Shapiro H."/>
            <person name="Lucas S.M."/>
            <person name="Grimwood J."/>
            <person name="Schmutz J."/>
            <person name="Cardol P."/>
            <person name="Cerutti H."/>
            <person name="Chanfreau G."/>
            <person name="Chen C.L."/>
            <person name="Cognat V."/>
            <person name="Croft M.T."/>
            <person name="Dent R."/>
            <person name="Dutcher S."/>
            <person name="Fernandez E."/>
            <person name="Fukuzawa H."/>
            <person name="Gonzalez-Ballester D."/>
            <person name="Gonzalez-Halphen D."/>
            <person name="Hallmann A."/>
            <person name="Hanikenne M."/>
            <person name="Hippler M."/>
            <person name="Inwood W."/>
            <person name="Jabbari K."/>
            <person name="Kalanon M."/>
            <person name="Kuras R."/>
            <person name="Lefebvre P.A."/>
            <person name="Lemaire S.D."/>
            <person name="Lobanov A.V."/>
            <person name="Lohr M."/>
            <person name="Manuell A."/>
            <person name="Meier I."/>
            <person name="Mets L."/>
            <person name="Mittag M."/>
            <person name="Mittelmeier T."/>
            <person name="Moroney J.V."/>
            <person name="Moseley J."/>
            <person name="Napoli C."/>
            <person name="Nedelcu A.M."/>
            <person name="Niyogi K."/>
            <person name="Novoselov S.V."/>
            <person name="Paulsen I.T."/>
            <person name="Pazour G."/>
            <person name="Purton S."/>
            <person name="Ral J.P."/>
            <person name="Riano-Pachon D.M."/>
            <person name="Riekhof W."/>
            <person name="Rymarquis L."/>
            <person name="Schroda M."/>
            <person name="Stern D."/>
            <person name="Umen J."/>
            <person name="Willows R."/>
            <person name="Wilson N."/>
            <person name="Zimmer S.L."/>
            <person name="Allmer J."/>
            <person name="Balk J."/>
            <person name="Bisova K."/>
            <person name="Chen C.J."/>
            <person name="Elias M."/>
            <person name="Gendler K."/>
            <person name="Hauser C."/>
            <person name="Lamb M.R."/>
            <person name="Ledford H."/>
            <person name="Long J.C."/>
            <person name="Minagawa J."/>
            <person name="Page M.D."/>
            <person name="Pan J."/>
            <person name="Pootakham W."/>
            <person name="Roje S."/>
            <person name="Rose A."/>
            <person name="Stahlberg E."/>
            <person name="Terauchi A.M."/>
            <person name="Yang P."/>
            <person name="Ball S."/>
            <person name="Bowler C."/>
            <person name="Dieckmann C.L."/>
            <person name="Gladyshev V.N."/>
            <person name="Green P."/>
            <person name="Jorgensen R."/>
            <person name="Mayfield S."/>
            <person name="Mueller-Roeber B."/>
            <person name="Rajamani S."/>
            <person name="Sayre R.T."/>
            <person name="Brokstein P."/>
            <person name="Dubchak I."/>
            <person name="Goodstein D."/>
            <person name="Hornick L."/>
            <person name="Huang Y.W."/>
            <person name="Jhaveri J."/>
            <person name="Luo Y."/>
            <person name="Martinez D."/>
            <person name="Ngau W.C."/>
            <person name="Otillar B."/>
            <person name="Poliakov A."/>
            <person name="Porter A."/>
            <person name="Szajkowski L."/>
            <person name="Werner G."/>
            <person name="Zhou K."/>
            <person name="Grigoriev I.V."/>
            <person name="Rokhsar D.S."/>
            <person name="Grossman A.R."/>
        </authorList>
    </citation>
    <scope>NUCLEOTIDE SEQUENCE [LARGE SCALE GENOMIC DNA]</scope>
    <source>
        <strain evidence="13">CC-503</strain>
    </source>
</reference>
<keyword evidence="5" id="KW-0378">Hydrolase</keyword>
<dbReference type="GO" id="GO:0006508">
    <property type="term" value="P:proteolysis"/>
    <property type="evidence" value="ECO:0007669"/>
    <property type="project" value="UniProtKB-KW"/>
</dbReference>
<dbReference type="OrthoDB" id="537293at2759"/>
<dbReference type="InterPro" id="IPR024079">
    <property type="entry name" value="MetalloPept_cat_dom_sf"/>
</dbReference>
<dbReference type="EMBL" id="CM008973">
    <property type="protein sequence ID" value="PNW75500.1"/>
    <property type="molecule type" value="Genomic_DNA"/>
</dbReference>
<keyword evidence="8" id="KW-1015">Disulfide bond</keyword>
<sequence length="1030" mass="107555">MTRQGKKEGEVGILSREESAGERAEETLRRGPSTIGLVCICIIVLLCGLGGGFGIGWAARGDNNGSPAAPAPVVMVDNIDRLQPLRPLSILGEASNDAVLASEEQWRVMTPALRVFAALVSAMANDTAVVEASTLRAYLASLPEGPSSSSLLSGVYGAAQRLLVNPEVQRRLYDVASSLTPVFKWARAAQDRYYGSSSSSSSRRRSDRRLRVLLESEQAAVAAAAEAEAESGLVLEAGLQVGGAMEEVMQQRRRRRLQQGSITGGRGGVNAPLYNMIDDALNSPALVGARAVLQELYEWESLQDMLVSVWLALRGLAASMPALKALAAAQHPDPLRVALAVTQEVLVAAGAGGAWGNGTSITLLPTLPPVVVLEDEISGAASAAAHHHHHRHRSLAADAAAVLPTLPAGFSPRPPSDVPNLLVPLVFHILLYQSGDGSLGPPGYNQAAAAVTRLVGVANSLAAPSGIQLFVREVRSDAAKYPYLLAYGANRTTWLNCAAESAFAYEQCGDIIRTASSDFPRSINVFVVSEGPPAKYYGYAFSGGSSEDPLYGHIGLTYPTISTSQLNGQLSYETGAVTLWHEVMHHLGLKHTFSADGSCTEDAADDLVETPVSSGPVWGQPWAMAAYLACMQAVQYDLANDWGRIYAAWRTTLGIPAGDQRSFAKSCPGRPGQDELGNYVTYSYDVCYAAFGHVTQQQVRSMHAFTAASNPSMYAWAQYYAANPPPEAKQTAAAIVTASPPPPPPPSPSPPAAAVAEALQQFLRPCPPQYTRTGCRCKDTWAVMGTTYSGCTTVPGMAQGGPWCAVVLEDGCASARNGWWDMCTPVQTLGCRATSPPPSPPLDPSPPPPLAPSPPPPSATFNATAMCGQGAPTRQGFTCATGRWTTTATGTNRYSGCANPDNNPQGLWCALPRGVTTASGASWDLCLQACNTAAAVGSSGSGSAGTPSPSPLPSPSPTSGSTVATGCTTTALSLPSGCKCASSWKASVGASTGTHIGCTLFPGVDPRPVCAVEGCDAKRNNGKVVTCSCP</sequence>
<dbReference type="Proteomes" id="UP000006906">
    <property type="component" value="Chromosome 12"/>
</dbReference>
<evidence type="ECO:0000313" key="13">
    <source>
        <dbReference type="Proteomes" id="UP000006906"/>
    </source>
</evidence>
<gene>
    <name evidence="12" type="ORF">CHLRE_12g529250v5</name>
</gene>
<keyword evidence="4" id="KW-0732">Signal</keyword>
<dbReference type="Pfam" id="PF05572">
    <property type="entry name" value="Peptidase_M43"/>
    <property type="match status" value="1"/>
</dbReference>
<dbReference type="Gramene" id="PNW75500">
    <property type="protein sequence ID" value="PNW75500"/>
    <property type="gene ID" value="CHLRE_12g529250v5"/>
</dbReference>
<keyword evidence="7" id="KW-0482">Metalloprotease</keyword>
<keyword evidence="6" id="KW-0862">Zinc</keyword>
<feature type="region of interest" description="Disordered" evidence="9">
    <location>
        <begin position="1"/>
        <end position="27"/>
    </location>
</feature>
<evidence type="ECO:0000256" key="10">
    <source>
        <dbReference type="SAM" id="Phobius"/>
    </source>
</evidence>
<dbReference type="Gene3D" id="3.40.390.10">
    <property type="entry name" value="Collagenase (Catalytic Domain)"/>
    <property type="match status" value="1"/>
</dbReference>
<evidence type="ECO:0000256" key="7">
    <source>
        <dbReference type="ARBA" id="ARBA00023049"/>
    </source>
</evidence>
<feature type="region of interest" description="Disordered" evidence="9">
    <location>
        <begin position="938"/>
        <end position="961"/>
    </location>
</feature>